<feature type="domain" description="C2H2-type" evidence="11">
    <location>
        <begin position="144"/>
        <end position="171"/>
    </location>
</feature>
<name>A0A9P8NZV3_9ASCO</name>
<dbReference type="InterPro" id="IPR013087">
    <property type="entry name" value="Znf_C2H2_type"/>
</dbReference>
<keyword evidence="3" id="KW-0677">Repeat</keyword>
<evidence type="ECO:0000259" key="11">
    <source>
        <dbReference type="PROSITE" id="PS50157"/>
    </source>
</evidence>
<evidence type="ECO:0000256" key="8">
    <source>
        <dbReference type="ARBA" id="ARBA00039490"/>
    </source>
</evidence>
<dbReference type="GeneID" id="70237474"/>
<dbReference type="GO" id="GO:0000978">
    <property type="term" value="F:RNA polymerase II cis-regulatory region sequence-specific DNA binding"/>
    <property type="evidence" value="ECO:0007669"/>
    <property type="project" value="TreeGrafter"/>
</dbReference>
<evidence type="ECO:0000256" key="3">
    <source>
        <dbReference type="ARBA" id="ARBA00022737"/>
    </source>
</evidence>
<gene>
    <name evidence="12" type="ORF">OGAPHI_005510</name>
</gene>
<dbReference type="PROSITE" id="PS00028">
    <property type="entry name" value="ZINC_FINGER_C2H2_1"/>
    <property type="match status" value="1"/>
</dbReference>
<evidence type="ECO:0000256" key="2">
    <source>
        <dbReference type="ARBA" id="ARBA00022723"/>
    </source>
</evidence>
<dbReference type="GO" id="GO:0005634">
    <property type="term" value="C:nucleus"/>
    <property type="evidence" value="ECO:0007669"/>
    <property type="project" value="UniProtKB-SubCell"/>
</dbReference>
<keyword evidence="4 9" id="KW-0863">Zinc-finger</keyword>
<dbReference type="InterPro" id="IPR051643">
    <property type="entry name" value="Transcr_Reg_ZincFinger"/>
</dbReference>
<keyword evidence="2" id="KW-0479">Metal-binding</keyword>
<organism evidence="12 13">
    <name type="scientific">Ogataea philodendri</name>
    <dbReference type="NCBI Taxonomy" id="1378263"/>
    <lineage>
        <taxon>Eukaryota</taxon>
        <taxon>Fungi</taxon>
        <taxon>Dikarya</taxon>
        <taxon>Ascomycota</taxon>
        <taxon>Saccharomycotina</taxon>
        <taxon>Pichiomycetes</taxon>
        <taxon>Pichiales</taxon>
        <taxon>Pichiaceae</taxon>
        <taxon>Ogataea</taxon>
    </lineage>
</organism>
<evidence type="ECO:0000313" key="13">
    <source>
        <dbReference type="Proteomes" id="UP000769157"/>
    </source>
</evidence>
<keyword evidence="5" id="KW-0862">Zinc</keyword>
<sequence>MGDPRNMNAPPILPPASSLIFPNRNSHAQSVPPPPLVALPPLTRYPYSMAPQDHSLPPLGKLVFDSQSGARPSPGSVAYSYPPAASEPVLKQSPPSSPPKPHRKRTSSSTPSHPRKKRECPICHNYFSNLTTHRATHIQDSRPFTCQTCSRSFKRLNDLMRHEKCHLSKLGEWEFRCPFFINDPAGRSENCHHSGQFTRCDTYKNHLKAIHFKYPPNTPKSDRSKVSGSCRECGMYFNNVQEWLTTHVETKECTRKLDTGGRKKFMT</sequence>
<evidence type="ECO:0000256" key="5">
    <source>
        <dbReference type="ARBA" id="ARBA00022833"/>
    </source>
</evidence>
<reference evidence="12" key="2">
    <citation type="submission" date="2021-01" db="EMBL/GenBank/DDBJ databases">
        <authorList>
            <person name="Schikora-Tamarit M.A."/>
        </authorList>
    </citation>
    <scope>NUCLEOTIDE SEQUENCE</scope>
    <source>
        <strain evidence="12">CBS6075</strain>
    </source>
</reference>
<comment type="similarity">
    <text evidence="7">Belongs to the pacC/RIM101 family.</text>
</comment>
<dbReference type="AlphaFoldDB" id="A0A9P8NZV3"/>
<dbReference type="PANTHER" id="PTHR24396">
    <property type="entry name" value="ZINC FINGER PROTEIN"/>
    <property type="match status" value="1"/>
</dbReference>
<dbReference type="SMART" id="SM00355">
    <property type="entry name" value="ZnF_C2H2"/>
    <property type="match status" value="2"/>
</dbReference>
<dbReference type="GO" id="GO:0008270">
    <property type="term" value="F:zinc ion binding"/>
    <property type="evidence" value="ECO:0007669"/>
    <property type="project" value="UniProtKB-KW"/>
</dbReference>
<evidence type="ECO:0000256" key="7">
    <source>
        <dbReference type="ARBA" id="ARBA00038089"/>
    </source>
</evidence>
<evidence type="ECO:0000256" key="10">
    <source>
        <dbReference type="SAM" id="MobiDB-lite"/>
    </source>
</evidence>
<dbReference type="OrthoDB" id="10018191at2759"/>
<dbReference type="SUPFAM" id="SSF57667">
    <property type="entry name" value="beta-beta-alpha zinc fingers"/>
    <property type="match status" value="1"/>
</dbReference>
<proteinExistence type="inferred from homology"/>
<protein>
    <recommendedName>
        <fullName evidence="8">pH-response transcription factor pacC/RIM101</fullName>
    </recommendedName>
</protein>
<evidence type="ECO:0000313" key="12">
    <source>
        <dbReference type="EMBL" id="KAH3662262.1"/>
    </source>
</evidence>
<dbReference type="GO" id="GO:0000981">
    <property type="term" value="F:DNA-binding transcription factor activity, RNA polymerase II-specific"/>
    <property type="evidence" value="ECO:0007669"/>
    <property type="project" value="TreeGrafter"/>
</dbReference>
<dbReference type="EMBL" id="JAEUBE010000378">
    <property type="protein sequence ID" value="KAH3662262.1"/>
    <property type="molecule type" value="Genomic_DNA"/>
</dbReference>
<dbReference type="Gene3D" id="3.30.160.60">
    <property type="entry name" value="Classic Zinc Finger"/>
    <property type="match status" value="1"/>
</dbReference>
<dbReference type="Proteomes" id="UP000769157">
    <property type="component" value="Unassembled WGS sequence"/>
</dbReference>
<reference evidence="12" key="1">
    <citation type="journal article" date="2021" name="Open Biol.">
        <title>Shared evolutionary footprints suggest mitochondrial oxidative damage underlies multiple complex I losses in fungi.</title>
        <authorList>
            <person name="Schikora-Tamarit M.A."/>
            <person name="Marcet-Houben M."/>
            <person name="Nosek J."/>
            <person name="Gabaldon T."/>
        </authorList>
    </citation>
    <scope>NUCLEOTIDE SEQUENCE</scope>
    <source>
        <strain evidence="12">CBS6075</strain>
    </source>
</reference>
<comment type="subcellular location">
    <subcellularLocation>
        <location evidence="1">Nucleus</location>
    </subcellularLocation>
</comment>
<feature type="region of interest" description="Disordered" evidence="10">
    <location>
        <begin position="1"/>
        <end position="117"/>
    </location>
</feature>
<evidence type="ECO:0000256" key="4">
    <source>
        <dbReference type="ARBA" id="ARBA00022771"/>
    </source>
</evidence>
<dbReference type="RefSeq" id="XP_046059351.1">
    <property type="nucleotide sequence ID" value="XM_046206703.1"/>
</dbReference>
<dbReference type="FunFam" id="3.30.160.60:FF:000340">
    <property type="entry name" value="zinc finger protein 473 isoform X1"/>
    <property type="match status" value="1"/>
</dbReference>
<keyword evidence="6" id="KW-0539">Nucleus</keyword>
<evidence type="ECO:0000256" key="6">
    <source>
        <dbReference type="ARBA" id="ARBA00023242"/>
    </source>
</evidence>
<accession>A0A9P8NZV3</accession>
<evidence type="ECO:0000256" key="1">
    <source>
        <dbReference type="ARBA" id="ARBA00004123"/>
    </source>
</evidence>
<evidence type="ECO:0000256" key="9">
    <source>
        <dbReference type="PROSITE-ProRule" id="PRU00042"/>
    </source>
</evidence>
<dbReference type="InterPro" id="IPR036236">
    <property type="entry name" value="Znf_C2H2_sf"/>
</dbReference>
<keyword evidence="13" id="KW-1185">Reference proteome</keyword>
<comment type="caution">
    <text evidence="12">The sequence shown here is derived from an EMBL/GenBank/DDBJ whole genome shotgun (WGS) entry which is preliminary data.</text>
</comment>
<dbReference type="PANTHER" id="PTHR24396:SF19">
    <property type="entry name" value="FI01119P"/>
    <property type="match status" value="1"/>
</dbReference>
<dbReference type="PROSITE" id="PS50157">
    <property type="entry name" value="ZINC_FINGER_C2H2_2"/>
    <property type="match status" value="1"/>
</dbReference>